<dbReference type="PANTHER" id="PTHR47634:SF9">
    <property type="entry name" value="PROTEIN KINASE DOMAIN-CONTAINING PROTEIN-RELATED"/>
    <property type="match status" value="1"/>
</dbReference>
<reference evidence="10 11" key="1">
    <citation type="journal article" date="2011" name="Genome Biol.">
        <title>Genome sequence of the insect pathogenic fungus Cordyceps militaris, a valued traditional Chinese medicine.</title>
        <authorList>
            <person name="Zheng P."/>
            <person name="Xia Y."/>
            <person name="Xiao G."/>
            <person name="Xiong C."/>
            <person name="Hu X."/>
            <person name="Zhang S."/>
            <person name="Zheng H."/>
            <person name="Huang Y."/>
            <person name="Zhou Y."/>
            <person name="Wang S."/>
            <person name="Zhao G.P."/>
            <person name="Liu X."/>
            <person name="St Leger R.J."/>
            <person name="Wang C."/>
        </authorList>
    </citation>
    <scope>NUCLEOTIDE SEQUENCE [LARGE SCALE GENOMIC DNA]</scope>
    <source>
        <strain evidence="10 11">CM01</strain>
    </source>
</reference>
<evidence type="ECO:0000256" key="3">
    <source>
        <dbReference type="ARBA" id="ARBA00022679"/>
    </source>
</evidence>
<dbReference type="RefSeq" id="XP_006670962.1">
    <property type="nucleotide sequence ID" value="XM_006670899.1"/>
</dbReference>
<dbReference type="EC" id="2.7.11.1" evidence="1"/>
<organism evidence="10 11">
    <name type="scientific">Cordyceps militaris (strain CM01)</name>
    <name type="common">Caterpillar fungus</name>
    <dbReference type="NCBI Taxonomy" id="983644"/>
    <lineage>
        <taxon>Eukaryota</taxon>
        <taxon>Fungi</taxon>
        <taxon>Dikarya</taxon>
        <taxon>Ascomycota</taxon>
        <taxon>Pezizomycotina</taxon>
        <taxon>Sordariomycetes</taxon>
        <taxon>Hypocreomycetidae</taxon>
        <taxon>Hypocreales</taxon>
        <taxon>Cordycipitaceae</taxon>
        <taxon>Cordyceps</taxon>
    </lineage>
</organism>
<dbReference type="SMART" id="SM00220">
    <property type="entry name" value="S_TKc"/>
    <property type="match status" value="1"/>
</dbReference>
<dbReference type="GO" id="GO:0004674">
    <property type="term" value="F:protein serine/threonine kinase activity"/>
    <property type="evidence" value="ECO:0007669"/>
    <property type="project" value="UniProtKB-KW"/>
</dbReference>
<dbReference type="InterPro" id="IPR051334">
    <property type="entry name" value="SRPK"/>
</dbReference>
<dbReference type="HOGENOM" id="CLU_000288_81_1_1"/>
<proteinExistence type="predicted"/>
<evidence type="ECO:0000256" key="6">
    <source>
        <dbReference type="ARBA" id="ARBA00022840"/>
    </source>
</evidence>
<dbReference type="STRING" id="983644.G3JH41"/>
<dbReference type="AlphaFoldDB" id="G3JH41"/>
<dbReference type="EMBL" id="JH126402">
    <property type="protein sequence ID" value="EGX91597.1"/>
    <property type="molecule type" value="Genomic_DNA"/>
</dbReference>
<protein>
    <recommendedName>
        <fullName evidence="1">non-specific serine/threonine protein kinase</fullName>
        <ecNumber evidence="1">2.7.11.1</ecNumber>
    </recommendedName>
</protein>
<dbReference type="VEuPathDB" id="FungiDB:CCM_05755"/>
<dbReference type="PROSITE" id="PS50011">
    <property type="entry name" value="PROTEIN_KINASE_DOM"/>
    <property type="match status" value="1"/>
</dbReference>
<evidence type="ECO:0000256" key="5">
    <source>
        <dbReference type="ARBA" id="ARBA00022777"/>
    </source>
</evidence>
<dbReference type="Proteomes" id="UP000001610">
    <property type="component" value="Unassembled WGS sequence"/>
</dbReference>
<dbReference type="GO" id="GO:0005524">
    <property type="term" value="F:ATP binding"/>
    <property type="evidence" value="ECO:0007669"/>
    <property type="project" value="UniProtKB-KW"/>
</dbReference>
<evidence type="ECO:0000256" key="7">
    <source>
        <dbReference type="ARBA" id="ARBA00047899"/>
    </source>
</evidence>
<evidence type="ECO:0000259" key="9">
    <source>
        <dbReference type="PROSITE" id="PS50011"/>
    </source>
</evidence>
<dbReference type="InParanoid" id="G3JH41"/>
<keyword evidence="11" id="KW-1185">Reference proteome</keyword>
<dbReference type="GO" id="GO:0050684">
    <property type="term" value="P:regulation of mRNA processing"/>
    <property type="evidence" value="ECO:0007669"/>
    <property type="project" value="TreeGrafter"/>
</dbReference>
<feature type="domain" description="Protein kinase" evidence="9">
    <location>
        <begin position="50"/>
        <end position="390"/>
    </location>
</feature>
<evidence type="ECO:0000256" key="2">
    <source>
        <dbReference type="ARBA" id="ARBA00022527"/>
    </source>
</evidence>
<evidence type="ECO:0000256" key="1">
    <source>
        <dbReference type="ARBA" id="ARBA00012513"/>
    </source>
</evidence>
<sequence length="392" mass="44963">MRSASPPRKFPGHGFKVISNIEKLEEENWEWYKPGLFYPVCIGQVFNSQYKVLGKLGYGSCSTAWLCRDLRGHKYVTLKVCEMNSPSVRREIAAYSHLDTVTTNNPGALLVRGLLDSFKAMGPAGEHQCLVHEPLGMSMETLRQLSPGRKLPEPLLRAFLTHVLQALDFLHTDAKIVHADLQARNIHLRIEDESILRHFEAAELSDPSRRKIDGDRVIYESRGLIRPEKPGRPILCDFGEARFGKKTYIDDIQPYVYRAPEIILDIPWTYSVDIWNVGVMTWDVFENKHLFSAQDSDGRRSSLQHIAEMVAVLGRPPLDYLQRTETSWEYFDRSGNWKGAVEIPTISLEDSEEQLGGESKALFLDFLRNMLCWIPEERQTAKQLLNHPWLNK</sequence>
<dbReference type="Gene3D" id="3.30.200.20">
    <property type="entry name" value="Phosphorylase Kinase, domain 1"/>
    <property type="match status" value="1"/>
</dbReference>
<keyword evidence="5" id="KW-0418">Kinase</keyword>
<keyword evidence="6" id="KW-0067">ATP-binding</keyword>
<comment type="catalytic activity">
    <reaction evidence="8">
        <text>L-seryl-[protein] + ATP = O-phospho-L-seryl-[protein] + ADP + H(+)</text>
        <dbReference type="Rhea" id="RHEA:17989"/>
        <dbReference type="Rhea" id="RHEA-COMP:9863"/>
        <dbReference type="Rhea" id="RHEA-COMP:11604"/>
        <dbReference type="ChEBI" id="CHEBI:15378"/>
        <dbReference type="ChEBI" id="CHEBI:29999"/>
        <dbReference type="ChEBI" id="CHEBI:30616"/>
        <dbReference type="ChEBI" id="CHEBI:83421"/>
        <dbReference type="ChEBI" id="CHEBI:456216"/>
        <dbReference type="EC" id="2.7.11.1"/>
    </reaction>
</comment>
<dbReference type="InterPro" id="IPR011009">
    <property type="entry name" value="Kinase-like_dom_sf"/>
</dbReference>
<dbReference type="OrthoDB" id="4867990at2759"/>
<accession>G3JH41</accession>
<evidence type="ECO:0000313" key="11">
    <source>
        <dbReference type="Proteomes" id="UP000001610"/>
    </source>
</evidence>
<dbReference type="KEGG" id="cmt:CCM_05755"/>
<dbReference type="GO" id="GO:0000245">
    <property type="term" value="P:spliceosomal complex assembly"/>
    <property type="evidence" value="ECO:0007669"/>
    <property type="project" value="TreeGrafter"/>
</dbReference>
<gene>
    <name evidence="10" type="ORF">CCM_05755</name>
</gene>
<evidence type="ECO:0000256" key="4">
    <source>
        <dbReference type="ARBA" id="ARBA00022741"/>
    </source>
</evidence>
<dbReference type="SUPFAM" id="SSF56112">
    <property type="entry name" value="Protein kinase-like (PK-like)"/>
    <property type="match status" value="1"/>
</dbReference>
<dbReference type="eggNOG" id="KOG1290">
    <property type="taxonomic scope" value="Eukaryota"/>
</dbReference>
<dbReference type="InterPro" id="IPR000719">
    <property type="entry name" value="Prot_kinase_dom"/>
</dbReference>
<evidence type="ECO:0000313" key="10">
    <source>
        <dbReference type="EMBL" id="EGX91597.1"/>
    </source>
</evidence>
<evidence type="ECO:0000256" key="8">
    <source>
        <dbReference type="ARBA" id="ARBA00048679"/>
    </source>
</evidence>
<dbReference type="OMA" id="ETLPWYS"/>
<keyword evidence="3" id="KW-0808">Transferase</keyword>
<name>G3JH41_CORMM</name>
<dbReference type="GeneID" id="18167773"/>
<dbReference type="PANTHER" id="PTHR47634">
    <property type="entry name" value="PROTEIN KINASE DOMAIN-CONTAINING PROTEIN-RELATED"/>
    <property type="match status" value="1"/>
</dbReference>
<keyword evidence="2" id="KW-0723">Serine/threonine-protein kinase</keyword>
<keyword evidence="4" id="KW-0547">Nucleotide-binding</keyword>
<dbReference type="Pfam" id="PF00069">
    <property type="entry name" value="Pkinase"/>
    <property type="match status" value="2"/>
</dbReference>
<dbReference type="Gene3D" id="1.10.510.10">
    <property type="entry name" value="Transferase(Phosphotransferase) domain 1"/>
    <property type="match status" value="1"/>
</dbReference>
<comment type="catalytic activity">
    <reaction evidence="7">
        <text>L-threonyl-[protein] + ATP = O-phospho-L-threonyl-[protein] + ADP + H(+)</text>
        <dbReference type="Rhea" id="RHEA:46608"/>
        <dbReference type="Rhea" id="RHEA-COMP:11060"/>
        <dbReference type="Rhea" id="RHEA-COMP:11605"/>
        <dbReference type="ChEBI" id="CHEBI:15378"/>
        <dbReference type="ChEBI" id="CHEBI:30013"/>
        <dbReference type="ChEBI" id="CHEBI:30616"/>
        <dbReference type="ChEBI" id="CHEBI:61977"/>
        <dbReference type="ChEBI" id="CHEBI:456216"/>
        <dbReference type="EC" id="2.7.11.1"/>
    </reaction>
</comment>